<gene>
    <name evidence="8" type="ORF">KDA10_02910</name>
</gene>
<evidence type="ECO:0000256" key="6">
    <source>
        <dbReference type="SAM" id="Phobius"/>
    </source>
</evidence>
<feature type="transmembrane region" description="Helical" evidence="6">
    <location>
        <begin position="140"/>
        <end position="157"/>
    </location>
</feature>
<keyword evidence="3 6" id="KW-0812">Transmembrane</keyword>
<evidence type="ECO:0000259" key="7">
    <source>
        <dbReference type="Pfam" id="PF03772"/>
    </source>
</evidence>
<proteinExistence type="predicted"/>
<feature type="transmembrane region" description="Helical" evidence="6">
    <location>
        <begin position="344"/>
        <end position="364"/>
    </location>
</feature>
<feature type="domain" description="ComEC/Rec2-related protein" evidence="7">
    <location>
        <begin position="100"/>
        <end position="359"/>
    </location>
</feature>
<reference evidence="8" key="1">
    <citation type="submission" date="2020-04" db="EMBL/GenBank/DDBJ databases">
        <authorList>
            <person name="Zhang T."/>
        </authorList>
    </citation>
    <scope>NUCLEOTIDE SEQUENCE</scope>
    <source>
        <strain evidence="8">HKST-UBA80</strain>
    </source>
</reference>
<evidence type="ECO:0000256" key="1">
    <source>
        <dbReference type="ARBA" id="ARBA00004651"/>
    </source>
</evidence>
<dbReference type="EMBL" id="JAGQNY010000010">
    <property type="protein sequence ID" value="MCA9302281.1"/>
    <property type="molecule type" value="Genomic_DNA"/>
</dbReference>
<comment type="subcellular location">
    <subcellularLocation>
        <location evidence="1">Cell membrane</location>
        <topology evidence="1">Multi-pass membrane protein</topology>
    </subcellularLocation>
</comment>
<evidence type="ECO:0000256" key="3">
    <source>
        <dbReference type="ARBA" id="ARBA00022692"/>
    </source>
</evidence>
<dbReference type="AlphaFoldDB" id="A0A955IWA9"/>
<feature type="transmembrane region" description="Helical" evidence="6">
    <location>
        <begin position="196"/>
        <end position="223"/>
    </location>
</feature>
<dbReference type="InterPro" id="IPR052159">
    <property type="entry name" value="Competence_DNA_uptake"/>
</dbReference>
<evidence type="ECO:0000313" key="9">
    <source>
        <dbReference type="Proteomes" id="UP000714817"/>
    </source>
</evidence>
<dbReference type="Proteomes" id="UP000714817">
    <property type="component" value="Unassembled WGS sequence"/>
</dbReference>
<dbReference type="PANTHER" id="PTHR30619">
    <property type="entry name" value="DNA INTERNALIZATION/COMPETENCE PROTEIN COMEC/REC2"/>
    <property type="match status" value="1"/>
</dbReference>
<evidence type="ECO:0000256" key="2">
    <source>
        <dbReference type="ARBA" id="ARBA00022475"/>
    </source>
</evidence>
<dbReference type="NCBIfam" id="TIGR00360">
    <property type="entry name" value="ComEC_N-term"/>
    <property type="match status" value="1"/>
</dbReference>
<keyword evidence="5 6" id="KW-0472">Membrane</keyword>
<comment type="caution">
    <text evidence="8">The sequence shown here is derived from an EMBL/GenBank/DDBJ whole genome shotgun (WGS) entry which is preliminary data.</text>
</comment>
<dbReference type="GO" id="GO:0005886">
    <property type="term" value="C:plasma membrane"/>
    <property type="evidence" value="ECO:0007669"/>
    <property type="project" value="UniProtKB-SubCell"/>
</dbReference>
<reference evidence="8" key="2">
    <citation type="journal article" date="2021" name="Microbiome">
        <title>Successional dynamics and alternative stable states in a saline activated sludge microbial community over 9 years.</title>
        <authorList>
            <person name="Wang Y."/>
            <person name="Ye J."/>
            <person name="Ju F."/>
            <person name="Liu L."/>
            <person name="Boyd J.A."/>
            <person name="Deng Y."/>
            <person name="Parks D.H."/>
            <person name="Jiang X."/>
            <person name="Yin X."/>
            <person name="Woodcroft B.J."/>
            <person name="Tyson G.W."/>
            <person name="Hugenholtz P."/>
            <person name="Polz M.F."/>
            <person name="Zhang T."/>
        </authorList>
    </citation>
    <scope>NUCLEOTIDE SEQUENCE</scope>
    <source>
        <strain evidence="8">HKST-UBA80</strain>
    </source>
</reference>
<feature type="transmembrane region" description="Helical" evidence="6">
    <location>
        <begin position="275"/>
        <end position="298"/>
    </location>
</feature>
<evidence type="ECO:0000256" key="4">
    <source>
        <dbReference type="ARBA" id="ARBA00022989"/>
    </source>
</evidence>
<accession>A0A955IWA9</accession>
<name>A0A955IWA9_UNCKA</name>
<evidence type="ECO:0000256" key="5">
    <source>
        <dbReference type="ARBA" id="ARBA00023136"/>
    </source>
</evidence>
<keyword evidence="2" id="KW-1003">Cell membrane</keyword>
<feature type="transmembrane region" description="Helical" evidence="6">
    <location>
        <begin position="244"/>
        <end position="263"/>
    </location>
</feature>
<feature type="transmembrane region" description="Helical" evidence="6">
    <location>
        <begin position="104"/>
        <end position="128"/>
    </location>
</feature>
<evidence type="ECO:0000313" key="8">
    <source>
        <dbReference type="EMBL" id="MCA9302281.1"/>
    </source>
</evidence>
<dbReference type="InterPro" id="IPR004477">
    <property type="entry name" value="ComEC_N"/>
</dbReference>
<protein>
    <submittedName>
        <fullName evidence="8">ComEC/Rec2 family competence protein</fullName>
    </submittedName>
</protein>
<keyword evidence="4 6" id="KW-1133">Transmembrane helix</keyword>
<organism evidence="8 9">
    <name type="scientific">candidate division WWE3 bacterium</name>
    <dbReference type="NCBI Taxonomy" id="2053526"/>
    <lineage>
        <taxon>Bacteria</taxon>
        <taxon>Katanobacteria</taxon>
    </lineage>
</organism>
<dbReference type="PANTHER" id="PTHR30619:SF1">
    <property type="entry name" value="RECOMBINATION PROTEIN 2"/>
    <property type="match status" value="1"/>
</dbReference>
<sequence length="375" mass="41936">MLCLVRVGHYFYDVQGGLICIRERVFTSSRESSETPIAVPGSFFSTTAYRVRGVLFVFREKVDLFKKLTTLLVRRSLPSPHSELLLGSTLGINDLSLVPRFNDVVVVTGTIHVIVVSGYNISLVSGMVTRALGSKYRRKNFIIASLGTFVYAVISGFEPPVIRAWIMGTIASYGTFLGRKNDIVGVLFVSAESMLLVQPAFICSLSFQLSFLATLSLLFFSFAVSRVLSFINKSRLGRLFYQDLVATVSAQILVLPLIAFSFGRISLVSFVANALLLWTVPLATVYGLALLAVLYLSYFLNFWPFVFLAKIISAFVFVFLDIFIRGVYFFAAVPYANIDFKMPLRVLLMYYFACFLVVLAPKFFSRLKIFSSEKA</sequence>
<feature type="transmembrane region" description="Helical" evidence="6">
    <location>
        <begin position="305"/>
        <end position="324"/>
    </location>
</feature>
<dbReference type="Pfam" id="PF03772">
    <property type="entry name" value="Competence"/>
    <property type="match status" value="1"/>
</dbReference>